<organism evidence="1 2">
    <name type="scientific">Streptomyces bauhiniae</name>
    <dbReference type="NCBI Taxonomy" id="2340725"/>
    <lineage>
        <taxon>Bacteria</taxon>
        <taxon>Bacillati</taxon>
        <taxon>Actinomycetota</taxon>
        <taxon>Actinomycetes</taxon>
        <taxon>Kitasatosporales</taxon>
        <taxon>Streptomycetaceae</taxon>
        <taxon>Streptomyces</taxon>
    </lineage>
</organism>
<dbReference type="Proteomes" id="UP000470520">
    <property type="component" value="Unassembled WGS sequence"/>
</dbReference>
<dbReference type="RefSeq" id="WP_164188212.1">
    <property type="nucleotide sequence ID" value="NZ_JAAGMR010000145.1"/>
</dbReference>
<proteinExistence type="predicted"/>
<protein>
    <submittedName>
        <fullName evidence="1">Uncharacterized protein</fullName>
    </submittedName>
</protein>
<comment type="caution">
    <text evidence="1">The sequence shown here is derived from an EMBL/GenBank/DDBJ whole genome shotgun (WGS) entry which is preliminary data.</text>
</comment>
<accession>A0A7K3QRF9</accession>
<sequence length="124" mass="13594">MTDTPADEIAAAATRLRSLVTALDDCRGPWYVVNREQRPYPQRIDNIGVPYVVASTTTDPSHPPTIADYIAAMHPGVGNALAKWLDSWTGLEIREDAAMPEDARHALAVARAFLTHPNTTQEQT</sequence>
<dbReference type="AlphaFoldDB" id="A0A7K3QRF9"/>
<name>A0A7K3QRF9_9ACTN</name>
<evidence type="ECO:0000313" key="2">
    <source>
        <dbReference type="Proteomes" id="UP000470520"/>
    </source>
</evidence>
<dbReference type="EMBL" id="JAAGMR010000145">
    <property type="protein sequence ID" value="NEB92413.1"/>
    <property type="molecule type" value="Genomic_DNA"/>
</dbReference>
<evidence type="ECO:0000313" key="1">
    <source>
        <dbReference type="EMBL" id="NEB92413.1"/>
    </source>
</evidence>
<reference evidence="1 2" key="1">
    <citation type="submission" date="2020-01" db="EMBL/GenBank/DDBJ databases">
        <title>Insect and environment-associated Actinomycetes.</title>
        <authorList>
            <person name="Currrie C."/>
            <person name="Chevrette M."/>
            <person name="Carlson C."/>
            <person name="Stubbendieck R."/>
            <person name="Wendt-Pienkowski E."/>
        </authorList>
    </citation>
    <scope>NUCLEOTIDE SEQUENCE [LARGE SCALE GENOMIC DNA]</scope>
    <source>
        <strain evidence="1 2">SID7754</strain>
    </source>
</reference>
<gene>
    <name evidence="1" type="ORF">G3I21_11910</name>
</gene>